<evidence type="ECO:0000259" key="5">
    <source>
        <dbReference type="Pfam" id="PF00496"/>
    </source>
</evidence>
<reference evidence="7" key="1">
    <citation type="submission" date="2017-05" db="EMBL/GenBank/DDBJ databases">
        <authorList>
            <person name="Macchi M."/>
            <person name="Festa S."/>
            <person name="Coppotelli B.M."/>
            <person name="Morelli I.S."/>
        </authorList>
    </citation>
    <scope>NUCLEOTIDE SEQUENCE [LARGE SCALE GENOMIC DNA]</scope>
    <source>
        <strain evidence="7">I</strain>
    </source>
</reference>
<evidence type="ECO:0000313" key="6">
    <source>
        <dbReference type="EMBL" id="OWJ55895.1"/>
    </source>
</evidence>
<comment type="subcellular location">
    <subcellularLocation>
        <location evidence="1">Periplasm</location>
    </subcellularLocation>
</comment>
<dbReference type="GO" id="GO:0015833">
    <property type="term" value="P:peptide transport"/>
    <property type="evidence" value="ECO:0007669"/>
    <property type="project" value="TreeGrafter"/>
</dbReference>
<dbReference type="Gene3D" id="3.40.190.10">
    <property type="entry name" value="Periplasmic binding protein-like II"/>
    <property type="match status" value="1"/>
</dbReference>
<dbReference type="Gene3D" id="3.10.105.10">
    <property type="entry name" value="Dipeptide-binding Protein, Domain 3"/>
    <property type="match status" value="1"/>
</dbReference>
<accession>A0A211YS50</accession>
<organism evidence="6 7">
    <name type="scientific">Inquilinus limosus</name>
    <dbReference type="NCBI Taxonomy" id="171674"/>
    <lineage>
        <taxon>Bacteria</taxon>
        <taxon>Pseudomonadati</taxon>
        <taxon>Pseudomonadota</taxon>
        <taxon>Alphaproteobacteria</taxon>
        <taxon>Rhodospirillales</taxon>
        <taxon>Rhodospirillaceae</taxon>
        <taxon>Inquilinus</taxon>
    </lineage>
</organism>
<feature type="domain" description="Solute-binding protein family 5" evidence="5">
    <location>
        <begin position="106"/>
        <end position="458"/>
    </location>
</feature>
<comment type="similarity">
    <text evidence="2">Belongs to the bacterial solute-binding protein 5 family.</text>
</comment>
<evidence type="ECO:0000256" key="4">
    <source>
        <dbReference type="SAM" id="MobiDB-lite"/>
    </source>
</evidence>
<evidence type="ECO:0000313" key="7">
    <source>
        <dbReference type="Proteomes" id="UP000196655"/>
    </source>
</evidence>
<dbReference type="InterPro" id="IPR039424">
    <property type="entry name" value="SBP_5"/>
</dbReference>
<dbReference type="Pfam" id="PF00496">
    <property type="entry name" value="SBP_bac_5"/>
    <property type="match status" value="1"/>
</dbReference>
<feature type="region of interest" description="Disordered" evidence="4">
    <location>
        <begin position="1"/>
        <end position="33"/>
    </location>
</feature>
<dbReference type="InterPro" id="IPR030678">
    <property type="entry name" value="Peptide/Ni-bd"/>
</dbReference>
<protein>
    <recommendedName>
        <fullName evidence="5">Solute-binding protein family 5 domain-containing protein</fullName>
    </recommendedName>
</protein>
<sequence length="552" mass="60735">MISRRWRSGRATSSTTCSAPAGHRPSAHNHKQTGGRMNRLMLLAAAATLAAVPAVAAEAPQRGGTITTVLSADIRSTNPGVDRDGATDIVHQHIVEGLVGFREDLEVGPMLADRWDVSPDGRTYTFHLRQGVKFQNGATMTSAEVKWSWDRLMDPATKWRCRDVYTGDNGLKVESVTAPDPDTVVYALNRADAGFLYNLARMDCGGTPVLHPSSVKPDGSWDKPVGTGPFILSDWRPGQYIELTRFDGYTPRDDAMSGYVGRKEVYVDKVRFAIMPDAAAKLTALQAGALDTAPLESQDRIQLQGNPNLTVESAVTPGWEALILHSEDPVLQDKRVRQAIVMALDRAAIAEAVTFGGSKFSATPVPAFSPYHSQAQTDALPYDPERAKALLAEAGYKGQRIVMTANKRYAEMYDCAVLMQDMLRGVGLNVDLEVLEWTAQLDAYTTGKFQTQSFSYSPRLDPLGQWERIIGPQPRKIWKDPRAIDLLAQANATTDRAQMQSVLDQIGRLFTEEAPAASLYLHASDYAVARRVQGFKVWPADAPRYWNVWLAK</sequence>
<dbReference type="Gene3D" id="3.90.76.10">
    <property type="entry name" value="Dipeptide-binding Protein, Domain 1"/>
    <property type="match status" value="1"/>
</dbReference>
<dbReference type="GO" id="GO:0030288">
    <property type="term" value="C:outer membrane-bounded periplasmic space"/>
    <property type="evidence" value="ECO:0007669"/>
    <property type="project" value="UniProtKB-ARBA"/>
</dbReference>
<dbReference type="PANTHER" id="PTHR30290:SF38">
    <property type="entry name" value="D,D-DIPEPTIDE-BINDING PERIPLASMIC PROTEIN DDPA-RELATED"/>
    <property type="match status" value="1"/>
</dbReference>
<dbReference type="SUPFAM" id="SSF53850">
    <property type="entry name" value="Periplasmic binding protein-like II"/>
    <property type="match status" value="1"/>
</dbReference>
<dbReference type="Proteomes" id="UP000196655">
    <property type="component" value="Unassembled WGS sequence"/>
</dbReference>
<dbReference type="STRING" id="1122125.GCA_000423185_05537"/>
<evidence type="ECO:0000256" key="2">
    <source>
        <dbReference type="ARBA" id="ARBA00005695"/>
    </source>
</evidence>
<keyword evidence="7" id="KW-1185">Reference proteome</keyword>
<comment type="caution">
    <text evidence="6">The sequence shown here is derived from an EMBL/GenBank/DDBJ whole genome shotgun (WGS) entry which is preliminary data.</text>
</comment>
<dbReference type="GO" id="GO:0043190">
    <property type="term" value="C:ATP-binding cassette (ABC) transporter complex"/>
    <property type="evidence" value="ECO:0007669"/>
    <property type="project" value="InterPro"/>
</dbReference>
<dbReference type="PIRSF" id="PIRSF002741">
    <property type="entry name" value="MppA"/>
    <property type="match status" value="1"/>
</dbReference>
<evidence type="ECO:0000256" key="3">
    <source>
        <dbReference type="ARBA" id="ARBA00022729"/>
    </source>
</evidence>
<proteinExistence type="inferred from homology"/>
<keyword evidence="3" id="KW-0732">Signal</keyword>
<dbReference type="InterPro" id="IPR000914">
    <property type="entry name" value="SBP_5_dom"/>
</dbReference>
<name>A0A211YS50_9PROT</name>
<evidence type="ECO:0000256" key="1">
    <source>
        <dbReference type="ARBA" id="ARBA00004418"/>
    </source>
</evidence>
<dbReference type="PANTHER" id="PTHR30290">
    <property type="entry name" value="PERIPLASMIC BINDING COMPONENT OF ABC TRANSPORTER"/>
    <property type="match status" value="1"/>
</dbReference>
<dbReference type="AlphaFoldDB" id="A0A211YS50"/>
<dbReference type="EMBL" id="NHON01000192">
    <property type="protein sequence ID" value="OWJ55895.1"/>
    <property type="molecule type" value="Genomic_DNA"/>
</dbReference>
<dbReference type="GO" id="GO:1904680">
    <property type="term" value="F:peptide transmembrane transporter activity"/>
    <property type="evidence" value="ECO:0007669"/>
    <property type="project" value="TreeGrafter"/>
</dbReference>
<gene>
    <name evidence="6" type="ORF">BWR60_35670</name>
</gene>
<dbReference type="OrthoDB" id="9803988at2"/>